<dbReference type="EMBL" id="KB870806">
    <property type="protein sequence ID" value="EOA34267.1"/>
    <property type="molecule type" value="Genomic_DNA"/>
</dbReference>
<keyword evidence="3" id="KW-1185">Reference proteome</keyword>
<accession>R0GEM9</accession>
<feature type="region of interest" description="Disordered" evidence="1">
    <location>
        <begin position="55"/>
        <end position="141"/>
    </location>
</feature>
<proteinExistence type="predicted"/>
<name>R0GEM9_9BRAS</name>
<protein>
    <submittedName>
        <fullName evidence="2">Uncharacterized protein</fullName>
    </submittedName>
</protein>
<dbReference type="AlphaFoldDB" id="R0GEM9"/>
<organism evidence="2 3">
    <name type="scientific">Capsella rubella</name>
    <dbReference type="NCBI Taxonomy" id="81985"/>
    <lineage>
        <taxon>Eukaryota</taxon>
        <taxon>Viridiplantae</taxon>
        <taxon>Streptophyta</taxon>
        <taxon>Embryophyta</taxon>
        <taxon>Tracheophyta</taxon>
        <taxon>Spermatophyta</taxon>
        <taxon>Magnoliopsida</taxon>
        <taxon>eudicotyledons</taxon>
        <taxon>Gunneridae</taxon>
        <taxon>Pentapetalae</taxon>
        <taxon>rosids</taxon>
        <taxon>malvids</taxon>
        <taxon>Brassicales</taxon>
        <taxon>Brassicaceae</taxon>
        <taxon>Camelineae</taxon>
        <taxon>Capsella</taxon>
    </lineage>
</organism>
<dbReference type="Proteomes" id="UP000029121">
    <property type="component" value="Unassembled WGS sequence"/>
</dbReference>
<gene>
    <name evidence="2" type="ORF">CARUB_v10021781mg</name>
</gene>
<evidence type="ECO:0000313" key="3">
    <source>
        <dbReference type="Proteomes" id="UP000029121"/>
    </source>
</evidence>
<evidence type="ECO:0000256" key="1">
    <source>
        <dbReference type="SAM" id="MobiDB-lite"/>
    </source>
</evidence>
<sequence length="167" mass="19245">MAGGEKSKSSRSRRSANNQVLIDAITKQITSQMDRLMNEKLTKKIEERLKTIEAQIKGKEKVSAKQVIISEGDKNQKQQNSQSSRKEPVDKIFPSSHSSHRSSQRPRRAREEIQPLIAVQNQQLSSNKEEQSDTNITENLASPRAKFLNRRNRVALFPFQRFMKKNR</sequence>
<feature type="compositionally biased region" description="Basic residues" evidence="1">
    <location>
        <begin position="98"/>
        <end position="108"/>
    </location>
</feature>
<reference evidence="3" key="1">
    <citation type="journal article" date="2013" name="Nat. Genet.">
        <title>The Capsella rubella genome and the genomic consequences of rapid mating system evolution.</title>
        <authorList>
            <person name="Slotte T."/>
            <person name="Hazzouri K.M."/>
            <person name="Agren J.A."/>
            <person name="Koenig D."/>
            <person name="Maumus F."/>
            <person name="Guo Y.L."/>
            <person name="Steige K."/>
            <person name="Platts A.E."/>
            <person name="Escobar J.S."/>
            <person name="Newman L.K."/>
            <person name="Wang W."/>
            <person name="Mandakova T."/>
            <person name="Vello E."/>
            <person name="Smith L.M."/>
            <person name="Henz S.R."/>
            <person name="Steffen J."/>
            <person name="Takuno S."/>
            <person name="Brandvain Y."/>
            <person name="Coop G."/>
            <person name="Andolfatto P."/>
            <person name="Hu T.T."/>
            <person name="Blanchette M."/>
            <person name="Clark R.M."/>
            <person name="Quesneville H."/>
            <person name="Nordborg M."/>
            <person name="Gaut B.S."/>
            <person name="Lysak M.A."/>
            <person name="Jenkins J."/>
            <person name="Grimwood J."/>
            <person name="Chapman J."/>
            <person name="Prochnik S."/>
            <person name="Shu S."/>
            <person name="Rokhsar D."/>
            <person name="Schmutz J."/>
            <person name="Weigel D."/>
            <person name="Wright S.I."/>
        </authorList>
    </citation>
    <scope>NUCLEOTIDE SEQUENCE [LARGE SCALE GENOMIC DNA]</scope>
    <source>
        <strain evidence="3">cv. Monte Gargano</strain>
    </source>
</reference>
<evidence type="ECO:0000313" key="2">
    <source>
        <dbReference type="EMBL" id="EOA34267.1"/>
    </source>
</evidence>